<name>A0A2J7YP88_STRMQ</name>
<protein>
    <submittedName>
        <fullName evidence="1">Uncharacterized protein</fullName>
    </submittedName>
</protein>
<keyword evidence="2" id="KW-1185">Reference proteome</keyword>
<proteinExistence type="predicted"/>
<dbReference type="EMBL" id="LJIW01000002">
    <property type="protein sequence ID" value="PNG89833.1"/>
    <property type="molecule type" value="Genomic_DNA"/>
</dbReference>
<reference evidence="1 2" key="1">
    <citation type="submission" date="2015-09" db="EMBL/GenBank/DDBJ databases">
        <title>Genome sequence, genome mining and natural product profiling of a biocontrol bacterium Streptomyces malaysiensis F913.</title>
        <authorList>
            <person name="Xu Y."/>
            <person name="Wei J."/>
            <person name="Xie J."/>
            <person name="Li T."/>
            <person name="Zhou Z."/>
        </authorList>
    </citation>
    <scope>NUCLEOTIDE SEQUENCE [LARGE SCALE GENOMIC DNA]</scope>
    <source>
        <strain evidence="1 2">F913</strain>
    </source>
</reference>
<dbReference type="Proteomes" id="UP000236520">
    <property type="component" value="Unassembled WGS sequence"/>
</dbReference>
<dbReference type="AlphaFoldDB" id="A0A2J7YP88"/>
<gene>
    <name evidence="1" type="ORF">SMF913_25298</name>
</gene>
<comment type="caution">
    <text evidence="1">The sequence shown here is derived from an EMBL/GenBank/DDBJ whole genome shotgun (WGS) entry which is preliminary data.</text>
</comment>
<sequence>MVHDDVELACLREDRGDCRLDGLLRLNIQRDRAKADAFTGGELP</sequence>
<organism evidence="1 2">
    <name type="scientific">Streptomyces malaysiensis</name>
    <dbReference type="NCBI Taxonomy" id="92644"/>
    <lineage>
        <taxon>Bacteria</taxon>
        <taxon>Bacillati</taxon>
        <taxon>Actinomycetota</taxon>
        <taxon>Actinomycetes</taxon>
        <taxon>Kitasatosporales</taxon>
        <taxon>Streptomycetaceae</taxon>
        <taxon>Streptomyces</taxon>
        <taxon>Streptomyces violaceusniger group</taxon>
    </lineage>
</organism>
<evidence type="ECO:0000313" key="1">
    <source>
        <dbReference type="EMBL" id="PNG89833.1"/>
    </source>
</evidence>
<accession>A0A2J7YP88</accession>
<evidence type="ECO:0000313" key="2">
    <source>
        <dbReference type="Proteomes" id="UP000236520"/>
    </source>
</evidence>